<organism evidence="2">
    <name type="scientific">termite gut metagenome</name>
    <dbReference type="NCBI Taxonomy" id="433724"/>
    <lineage>
        <taxon>unclassified sequences</taxon>
        <taxon>metagenomes</taxon>
        <taxon>organismal metagenomes</taxon>
    </lineage>
</organism>
<feature type="non-terminal residue" evidence="2">
    <location>
        <position position="1"/>
    </location>
</feature>
<accession>A0A5J4QAT0</accession>
<evidence type="ECO:0000313" key="2">
    <source>
        <dbReference type="EMBL" id="KAA6318767.1"/>
    </source>
</evidence>
<feature type="compositionally biased region" description="Basic and acidic residues" evidence="1">
    <location>
        <begin position="103"/>
        <end position="114"/>
    </location>
</feature>
<comment type="caution">
    <text evidence="2">The sequence shown here is derived from an EMBL/GenBank/DDBJ whole genome shotgun (WGS) entry which is preliminary data.</text>
</comment>
<feature type="region of interest" description="Disordered" evidence="1">
    <location>
        <begin position="67"/>
        <end position="114"/>
    </location>
</feature>
<proteinExistence type="predicted"/>
<reference evidence="2" key="1">
    <citation type="submission" date="2019-03" db="EMBL/GenBank/DDBJ databases">
        <title>Single cell metagenomics reveals metabolic interactions within the superorganism composed of flagellate Streblomastix strix and complex community of Bacteroidetes bacteria on its surface.</title>
        <authorList>
            <person name="Treitli S.C."/>
            <person name="Kolisko M."/>
            <person name="Husnik F."/>
            <person name="Keeling P."/>
            <person name="Hampl V."/>
        </authorList>
    </citation>
    <scope>NUCLEOTIDE SEQUENCE</scope>
    <source>
        <strain evidence="2">STM</strain>
    </source>
</reference>
<feature type="compositionally biased region" description="Polar residues" evidence="1">
    <location>
        <begin position="76"/>
        <end position="100"/>
    </location>
</feature>
<evidence type="ECO:0000256" key="1">
    <source>
        <dbReference type="SAM" id="MobiDB-lite"/>
    </source>
</evidence>
<evidence type="ECO:0008006" key="3">
    <source>
        <dbReference type="Google" id="ProtNLM"/>
    </source>
</evidence>
<sequence length="114" mass="13162">IYASLEDLQADVDLRREYYNNERPHSGKYCYGKSPIRTWNETLHLAKDKLLNNPYQNFIPLPLSGQEKTGFAGEQPVSNNLIDWNGQRGQNPTYNQNSVPKNDGLENPKKRIKK</sequence>
<protein>
    <recommendedName>
        <fullName evidence="3">Integrase catalytic domain-containing protein</fullName>
    </recommendedName>
</protein>
<gene>
    <name evidence="2" type="ORF">EZS27_031267</name>
</gene>
<dbReference type="EMBL" id="SNRY01004089">
    <property type="protein sequence ID" value="KAA6318767.1"/>
    <property type="molecule type" value="Genomic_DNA"/>
</dbReference>
<dbReference type="AlphaFoldDB" id="A0A5J4QAT0"/>
<name>A0A5J4QAT0_9ZZZZ</name>